<name>A0A2S9H384_9BURK</name>
<dbReference type="Proteomes" id="UP000237839">
    <property type="component" value="Unassembled WGS sequence"/>
</dbReference>
<dbReference type="AlphaFoldDB" id="A0A2S9H384"/>
<dbReference type="EMBL" id="PUGF01000003">
    <property type="protein sequence ID" value="PRC94417.1"/>
    <property type="molecule type" value="Genomic_DNA"/>
</dbReference>
<reference evidence="1 2" key="1">
    <citation type="submission" date="2018-02" db="EMBL/GenBank/DDBJ databases">
        <title>Solimicrobium silvestre gen. nov., sp. nov., isolated from alpine forest soil.</title>
        <authorList>
            <person name="Margesin R."/>
            <person name="Albuquerque L."/>
            <person name="Zhang D.-C."/>
            <person name="Froufe H.J.C."/>
            <person name="Severino R."/>
            <person name="Roxo I."/>
            <person name="Egas C."/>
            <person name="Da Costa M.S."/>
        </authorList>
    </citation>
    <scope>NUCLEOTIDE SEQUENCE [LARGE SCALE GENOMIC DNA]</scope>
    <source>
        <strain evidence="1 2">S20-91</strain>
    </source>
</reference>
<protein>
    <submittedName>
        <fullName evidence="1">Uncharacterized protein</fullName>
    </submittedName>
</protein>
<proteinExistence type="predicted"/>
<evidence type="ECO:0000313" key="1">
    <source>
        <dbReference type="EMBL" id="PRC94417.1"/>
    </source>
</evidence>
<keyword evidence="2" id="KW-1185">Reference proteome</keyword>
<sequence>MLRGHTKEDIDTLLRNENGVAQDNWMWLVREVEKVRGERLINEAGELRHL</sequence>
<comment type="caution">
    <text evidence="1">The sequence shown here is derived from an EMBL/GenBank/DDBJ whole genome shotgun (WGS) entry which is preliminary data.</text>
</comment>
<gene>
    <name evidence="1" type="ORF">S2091_1038</name>
</gene>
<evidence type="ECO:0000313" key="2">
    <source>
        <dbReference type="Proteomes" id="UP000237839"/>
    </source>
</evidence>
<organism evidence="1 2">
    <name type="scientific">Solimicrobium silvestre</name>
    <dbReference type="NCBI Taxonomy" id="2099400"/>
    <lineage>
        <taxon>Bacteria</taxon>
        <taxon>Pseudomonadati</taxon>
        <taxon>Pseudomonadota</taxon>
        <taxon>Betaproteobacteria</taxon>
        <taxon>Burkholderiales</taxon>
        <taxon>Oxalobacteraceae</taxon>
        <taxon>Solimicrobium</taxon>
    </lineage>
</organism>
<accession>A0A2S9H384</accession>